<keyword evidence="2" id="KW-0456">Lyase</keyword>
<dbReference type="KEGG" id="pay:PAU_00904"/>
<evidence type="ECO:0000313" key="3">
    <source>
        <dbReference type="Proteomes" id="UP000002747"/>
    </source>
</evidence>
<evidence type="ECO:0000313" key="1">
    <source>
        <dbReference type="EMBL" id="CAQ82996.1"/>
    </source>
</evidence>
<evidence type="ECO:0000313" key="2">
    <source>
        <dbReference type="EMBL" id="CAR67483.1"/>
    </source>
</evidence>
<dbReference type="EMBL" id="FM211056">
    <property type="protein sequence ID" value="CAR67483.1"/>
    <property type="molecule type" value="Genomic_DNA"/>
</dbReference>
<reference evidence="1" key="2">
    <citation type="submission" date="2008-05" db="EMBL/GenBank/DDBJ databases">
        <authorList>
            <person name="Crossman L.C."/>
        </authorList>
    </citation>
    <scope>NUCLEOTIDE SEQUENCE</scope>
    <source>
        <strain evidence="1">ATCC43949</strain>
    </source>
</reference>
<reference evidence="1 3" key="4">
    <citation type="journal article" date="2009" name="BMC Genomics">
        <title>Comparative genomics of the emerging human pathogen Photorhabdus asymbiotica with the insect pathogen Photorhabdus luminescens.</title>
        <authorList>
            <person name="Wilkinson P."/>
            <person name="Waterfield N.R."/>
            <person name="Crossman L."/>
            <person name="Corton C."/>
            <person name="Sanchez-Contreras M."/>
            <person name="Vlisidou I."/>
            <person name="Barron A."/>
            <person name="Bignell A."/>
            <person name="Clark L."/>
            <person name="Ormond D."/>
            <person name="Mayho M."/>
            <person name="Bason N."/>
            <person name="Smith F."/>
            <person name="Simmonds M."/>
            <person name="Churcher C."/>
            <person name="Harris D."/>
            <person name="Thompson N.R."/>
            <person name="Quail M."/>
            <person name="Parkhill J."/>
            <person name="ffrench-Constant R.H."/>
        </authorList>
    </citation>
    <scope>NUCLEOTIDE SEQUENCE [LARGE SCALE GENOMIC DNA]</scope>
    <source>
        <strain evidence="3">ATCC 43949 / 3105-77</strain>
        <strain evidence="1">ATCC43949</strain>
    </source>
</reference>
<reference evidence="2" key="1">
    <citation type="journal article" date="2008" name="Proc. Natl. Acad. Sci. U.S.A.">
        <title>Rapid virulence annotation (RVA): identification of virulence factors using a bacterial genome library and multiple invertebrate hosts.</title>
        <authorList>
            <person name="Waterfield N.R."/>
            <person name="Sanchez-Contreras M."/>
            <person name="Eleftherianos I."/>
            <person name="Dowling A."/>
            <person name="Wilkinson P."/>
            <person name="Parkhill J."/>
            <person name="Thomson N."/>
            <person name="Reynolds S.E."/>
            <person name="Bode H.B."/>
            <person name="Dorus S."/>
            <person name="Ffrench-Constant R.H."/>
        </authorList>
    </citation>
    <scope>NUCLEOTIDE SEQUENCE</scope>
    <source>
        <strain evidence="2">ATCC 43949</strain>
    </source>
</reference>
<dbReference type="GO" id="GO:0016829">
    <property type="term" value="F:lyase activity"/>
    <property type="evidence" value="ECO:0007669"/>
    <property type="project" value="UniProtKB-KW"/>
</dbReference>
<protein>
    <submittedName>
        <fullName evidence="2">Uncharacterized protein</fullName>
    </submittedName>
</protein>
<dbReference type="Proteomes" id="UP000002747">
    <property type="component" value="Chromosome"/>
</dbReference>
<gene>
    <name evidence="1" type="ordered locus">PAU_00904</name>
    <name evidence="2" type="ORF">PA-RVA14-1107</name>
</gene>
<dbReference type="EMBL" id="FM162591">
    <property type="protein sequence ID" value="CAQ82996.1"/>
    <property type="molecule type" value="Genomic_DNA"/>
</dbReference>
<proteinExistence type="predicted"/>
<reference evidence="2" key="3">
    <citation type="submission" date="2008-09" db="EMBL/GenBank/DDBJ databases">
        <authorList>
            <person name="Thomson N.R."/>
        </authorList>
    </citation>
    <scope>NUCLEOTIDE SEQUENCE</scope>
    <source>
        <strain evidence="2">ATCC 43949</strain>
    </source>
</reference>
<sequence length="45" mass="5190">MYNNGLKKTTCGGIMKPYLLNKFLIKKIINHRNNNRFTGLSLSSF</sequence>
<name>B6VMV3_PHOAA</name>
<accession>B6VMV3</accession>
<accession>C7BNI4</accession>
<organism evidence="2">
    <name type="scientific">Photorhabdus asymbiotica subsp. asymbiotica (strain ATCC 43949 / 3105-77)</name>
    <name type="common">Xenorhabdus luminescens (strain 2)</name>
    <dbReference type="NCBI Taxonomy" id="553480"/>
    <lineage>
        <taxon>Bacteria</taxon>
        <taxon>Pseudomonadati</taxon>
        <taxon>Pseudomonadota</taxon>
        <taxon>Gammaproteobacteria</taxon>
        <taxon>Enterobacterales</taxon>
        <taxon>Morganellaceae</taxon>
        <taxon>Photorhabdus</taxon>
    </lineage>
</organism>
<dbReference type="AlphaFoldDB" id="B6VMV3"/>